<proteinExistence type="inferred from homology"/>
<dbReference type="Pfam" id="PF01266">
    <property type="entry name" value="DAO"/>
    <property type="match status" value="1"/>
</dbReference>
<dbReference type="AlphaFoldDB" id="A0A1H5XXK1"/>
<dbReference type="NCBIfam" id="NF008899">
    <property type="entry name" value="PRK12266.1"/>
    <property type="match status" value="1"/>
</dbReference>
<dbReference type="OrthoDB" id="9766796at2"/>
<evidence type="ECO:0000256" key="2">
    <source>
        <dbReference type="ARBA" id="ARBA00007330"/>
    </source>
</evidence>
<keyword evidence="4" id="KW-0274">FAD</keyword>
<dbReference type="PANTHER" id="PTHR11985:SF15">
    <property type="entry name" value="GLYCEROL-3-PHOSPHATE DEHYDROGENASE, MITOCHONDRIAL"/>
    <property type="match status" value="1"/>
</dbReference>
<gene>
    <name evidence="8" type="ORF">SAMN04488244_10818</name>
</gene>
<evidence type="ECO:0000256" key="4">
    <source>
        <dbReference type="ARBA" id="ARBA00022827"/>
    </source>
</evidence>
<evidence type="ECO:0000256" key="5">
    <source>
        <dbReference type="ARBA" id="ARBA00023002"/>
    </source>
</evidence>
<evidence type="ECO:0000256" key="1">
    <source>
        <dbReference type="ARBA" id="ARBA00001974"/>
    </source>
</evidence>
<evidence type="ECO:0000259" key="7">
    <source>
        <dbReference type="Pfam" id="PF16901"/>
    </source>
</evidence>
<dbReference type="InterPro" id="IPR038299">
    <property type="entry name" value="DAO_C_sf"/>
</dbReference>
<dbReference type="InterPro" id="IPR036188">
    <property type="entry name" value="FAD/NAD-bd_sf"/>
</dbReference>
<dbReference type="PANTHER" id="PTHR11985">
    <property type="entry name" value="GLYCEROL-3-PHOSPHATE DEHYDROGENASE"/>
    <property type="match status" value="1"/>
</dbReference>
<dbReference type="Gene3D" id="1.10.8.870">
    <property type="entry name" value="Alpha-glycerophosphate oxidase, cap domain"/>
    <property type="match status" value="1"/>
</dbReference>
<dbReference type="SUPFAM" id="SSF51905">
    <property type="entry name" value="FAD/NAD(P)-binding domain"/>
    <property type="match status" value="1"/>
</dbReference>
<dbReference type="InterPro" id="IPR031656">
    <property type="entry name" value="DAO_C"/>
</dbReference>
<feature type="domain" description="Alpha-glycerophosphate oxidase C-terminal" evidence="7">
    <location>
        <begin position="409"/>
        <end position="516"/>
    </location>
</feature>
<accession>A0A1H5XXK1</accession>
<dbReference type="EMBL" id="FNVG01000008">
    <property type="protein sequence ID" value="SEG16110.1"/>
    <property type="molecule type" value="Genomic_DNA"/>
</dbReference>
<evidence type="ECO:0000256" key="3">
    <source>
        <dbReference type="ARBA" id="ARBA00022630"/>
    </source>
</evidence>
<keyword evidence="3" id="KW-0285">Flavoprotein</keyword>
<name>A0A1H5XXK1_9VIBR</name>
<dbReference type="PRINTS" id="PR01001">
    <property type="entry name" value="FADG3PDH"/>
</dbReference>
<dbReference type="GO" id="GO:0046168">
    <property type="term" value="P:glycerol-3-phosphate catabolic process"/>
    <property type="evidence" value="ECO:0007669"/>
    <property type="project" value="TreeGrafter"/>
</dbReference>
<feature type="domain" description="FAD dependent oxidoreductase" evidence="6">
    <location>
        <begin position="32"/>
        <end position="351"/>
    </location>
</feature>
<comment type="cofactor">
    <cofactor evidence="1">
        <name>FAD</name>
        <dbReference type="ChEBI" id="CHEBI:57692"/>
    </cofactor>
</comment>
<dbReference type="Gene3D" id="6.10.250.1890">
    <property type="match status" value="1"/>
</dbReference>
<dbReference type="NCBIfam" id="NF009906">
    <property type="entry name" value="PRK13369.1"/>
    <property type="match status" value="1"/>
</dbReference>
<dbReference type="Gene3D" id="3.30.9.10">
    <property type="entry name" value="D-Amino Acid Oxidase, subunit A, domain 2"/>
    <property type="match status" value="1"/>
</dbReference>
<dbReference type="Pfam" id="PF16901">
    <property type="entry name" value="DAO_C"/>
    <property type="match status" value="1"/>
</dbReference>
<evidence type="ECO:0000313" key="8">
    <source>
        <dbReference type="EMBL" id="SEG16110.1"/>
    </source>
</evidence>
<evidence type="ECO:0000313" key="9">
    <source>
        <dbReference type="Proteomes" id="UP000236721"/>
    </source>
</evidence>
<dbReference type="SUPFAM" id="SSF54373">
    <property type="entry name" value="FAD-linked reductases, C-terminal domain"/>
    <property type="match status" value="1"/>
</dbReference>
<dbReference type="InterPro" id="IPR006076">
    <property type="entry name" value="FAD-dep_OxRdtase"/>
</dbReference>
<reference evidence="9" key="1">
    <citation type="submission" date="2016-10" db="EMBL/GenBank/DDBJ databases">
        <authorList>
            <person name="Varghese N."/>
            <person name="Submissions S."/>
        </authorList>
    </citation>
    <scope>NUCLEOTIDE SEQUENCE [LARGE SCALE GENOMIC DNA]</scope>
    <source>
        <strain evidence="9">CGMCC 1.7062</strain>
    </source>
</reference>
<sequence>MIILYLNEHKRAFCEVKRSDGETMSVTNKAYDLVVIGGGINGVAVAADAAGRGLKVALYEMNDLASATSSASSKLIHGGLRYLEHYEFRLVSEALAEREVLLKNAPHLVSPLRFQLPHRPHLRPAWMIRTGLFLYDNLGKRVSLPGSHGVKFSGDNSPLLPEMKVGFEYSDCAVDDARLVVTNAKLAQEKGAEIFTRSKCIAAQRTSEAWSVDIENSLTGEKTTVQTKALVNAAGPWVDRFFDNQLTMPSPRGIRLVKGSHIVVPKMYEGNHAFILQNEDKRIVFVIPYMDNYSVVGTTDVEYQGDPSRVKIDDDEIAYLCDIVNQHFKNKISPEDVLSDWSGVRPLCDDESDDPQAVTRDYTIELDDQFDDAPLLSIFGGKLTTYRKLGQAAVDKLAPFFPHMGQEWTKDALLPGGNFSNRDSLERQIAGQYPWLNSATIKRWVRAYGTHVTYFLEGKSCYDDLGQCFGNDLYQAEVDHMIQREWAITAEDVLWRRSKLGLELGDEQLEQLSQYLDALLVKRTGAKLKCVS</sequence>
<comment type="similarity">
    <text evidence="2">Belongs to the FAD-dependent glycerol-3-phosphate dehydrogenase family.</text>
</comment>
<dbReference type="Proteomes" id="UP000236721">
    <property type="component" value="Unassembled WGS sequence"/>
</dbReference>
<keyword evidence="5" id="KW-0560">Oxidoreductase</keyword>
<dbReference type="InterPro" id="IPR000447">
    <property type="entry name" value="G3P_DH_FAD-dep"/>
</dbReference>
<dbReference type="GO" id="GO:0004368">
    <property type="term" value="F:glycerol-3-phosphate dehydrogenase (quinone) activity"/>
    <property type="evidence" value="ECO:0007669"/>
    <property type="project" value="InterPro"/>
</dbReference>
<organism evidence="8 9">
    <name type="scientific">Vibrio hangzhouensis</name>
    <dbReference type="NCBI Taxonomy" id="462991"/>
    <lineage>
        <taxon>Bacteria</taxon>
        <taxon>Pseudomonadati</taxon>
        <taxon>Pseudomonadota</taxon>
        <taxon>Gammaproteobacteria</taxon>
        <taxon>Vibrionales</taxon>
        <taxon>Vibrionaceae</taxon>
        <taxon>Vibrio</taxon>
    </lineage>
</organism>
<dbReference type="Gene3D" id="3.50.50.60">
    <property type="entry name" value="FAD/NAD(P)-binding domain"/>
    <property type="match status" value="1"/>
</dbReference>
<evidence type="ECO:0000259" key="6">
    <source>
        <dbReference type="Pfam" id="PF01266"/>
    </source>
</evidence>
<protein>
    <submittedName>
        <fullName evidence="8">Glycerol-3-phosphate dehydrogenase</fullName>
    </submittedName>
</protein>
<keyword evidence="9" id="KW-1185">Reference proteome</keyword>